<sequence>MDLIETSPTEEAMSICDPSTTIDDLPVELLTVILLDELYLPAQWRFCARAVCRLWHALFDAAGQETRRAETHAEARHLTVLCRWDASMRPSALVKWRRGVYVCASAIVWWARQGRWDGDAAGLVAWCASTRGSSLHYAAAVLVATARPELVRHAVESVVDACTYTRDSPSRWGSRCLSRCLSRDDLARRLFVTAMDTGDIANVSLVCAALHPSLDWVTSFVDDLVVSDRPDTIEWMLRRFAAEWVPYPDRGAARLRHLCKKLWTWSAYAGSVRIATRLLALADGVAGDRDDEAKSTNALPTLPSMCKATTLMSIEVSLDRACQSRLEDCIEEAVCRGHTDVLDALAPRIDAPRWLRVLGKAVRAWHVPTVRWAFNACKSRSIPIDMDNMMARALNPYADINGSRLSCEHEALLSWLCDPAGGGYDPPPEAVPSLLSKAVGGGTVRCLFWALQRWASKLALLSETDVEAAVGLLLRYGCRQTLDPVSTVHAADACTLERLVHVLNALAAYRRSISCDLWPVLVSIGCRQVQGLDAVRHAWTRVTGGPLDEATVAQCAREPGGLAPARSWTRWCRVGPVPSPLASIDETRKCTKPAAARALANWLDQHGLLLAPA</sequence>
<dbReference type="SUPFAM" id="SSF81383">
    <property type="entry name" value="F-box domain"/>
    <property type="match status" value="1"/>
</dbReference>
<accession>A0A2U7U7W7</accession>
<protein>
    <submittedName>
        <fullName evidence="1">F-box incomplete domain containing protein</fullName>
    </submittedName>
</protein>
<organism evidence="1">
    <name type="scientific">Pandoravirus quercus</name>
    <dbReference type="NCBI Taxonomy" id="2107709"/>
    <lineage>
        <taxon>Viruses</taxon>
        <taxon>Pandoravirus</taxon>
    </lineage>
</organism>
<dbReference type="EMBL" id="MG011689">
    <property type="protein sequence ID" value="AVK74528.1"/>
    <property type="molecule type" value="Genomic_DNA"/>
</dbReference>
<dbReference type="GeneID" id="36843669"/>
<reference evidence="1" key="1">
    <citation type="journal article" date="2018" name="Nat. Commun.">
        <title>Diversity and evolution of the emerging Pandoraviridae family.</title>
        <authorList>
            <person name="Legendre M."/>
            <person name="Fabre E."/>
            <person name="Poirot O."/>
            <person name="Jeudy S."/>
            <person name="Lartigue A."/>
            <person name="Alempic J.M."/>
            <person name="Beucher L."/>
            <person name="Philippe N."/>
            <person name="Bertaux L."/>
            <person name="Christo-Foroux E."/>
            <person name="Labadie K."/>
            <person name="Coute Y."/>
            <person name="Abergel C."/>
            <person name="Claverie J.M."/>
        </authorList>
    </citation>
    <scope>NUCLEOTIDE SEQUENCE [LARGE SCALE GENOMIC DNA]</scope>
    <source>
        <strain evidence="1">Quercus</strain>
    </source>
</reference>
<proteinExistence type="predicted"/>
<dbReference type="InterPro" id="IPR036047">
    <property type="entry name" value="F-box-like_dom_sf"/>
</dbReference>
<dbReference type="KEGG" id="vg:36843669"/>
<evidence type="ECO:0000313" key="1">
    <source>
        <dbReference type="EMBL" id="AVK74528.1"/>
    </source>
</evidence>
<dbReference type="Proteomes" id="UP000248852">
    <property type="component" value="Segment"/>
</dbReference>
<dbReference type="RefSeq" id="YP_009482797.1">
    <property type="nucleotide sequence ID" value="NC_037667.1"/>
</dbReference>
<gene>
    <name evidence="1" type="ORF">pqer_cds_106</name>
</gene>
<name>A0A2U7U7W7_9VIRU</name>